<gene>
    <name evidence="3" type="ORF">GGQ83_001154</name>
</gene>
<organism evidence="3 4">
    <name type="scientific">Roseococcus suduntuyensis</name>
    <dbReference type="NCBI Taxonomy" id="455361"/>
    <lineage>
        <taxon>Bacteria</taxon>
        <taxon>Pseudomonadati</taxon>
        <taxon>Pseudomonadota</taxon>
        <taxon>Alphaproteobacteria</taxon>
        <taxon>Acetobacterales</taxon>
        <taxon>Roseomonadaceae</taxon>
        <taxon>Roseococcus</taxon>
    </lineage>
</organism>
<comment type="caution">
    <text evidence="3">The sequence shown here is derived from an EMBL/GenBank/DDBJ whole genome shotgun (WGS) entry which is preliminary data.</text>
</comment>
<proteinExistence type="predicted"/>
<name>A0A840A6S1_9PROT</name>
<feature type="region of interest" description="Disordered" evidence="1">
    <location>
        <begin position="37"/>
        <end position="60"/>
    </location>
</feature>
<sequence length="113" mass="10740">MRSFVVALAALALPVLPAAAQPALVIPPGEQVVVPPRGAPVVSRPRPVLPPAGAPRATVTAPMQAAPPALGTVTGGMGLTAPALIVPLAALGAIAAGSLPGGGGGTTAPARTR</sequence>
<evidence type="ECO:0000256" key="1">
    <source>
        <dbReference type="SAM" id="MobiDB-lite"/>
    </source>
</evidence>
<evidence type="ECO:0000313" key="3">
    <source>
        <dbReference type="EMBL" id="MBB3897728.1"/>
    </source>
</evidence>
<dbReference type="RefSeq" id="WP_184382743.1">
    <property type="nucleotide sequence ID" value="NZ_JACIDJ010000001.1"/>
</dbReference>
<evidence type="ECO:0000313" key="4">
    <source>
        <dbReference type="Proteomes" id="UP000553193"/>
    </source>
</evidence>
<feature type="signal peptide" evidence="2">
    <location>
        <begin position="1"/>
        <end position="20"/>
    </location>
</feature>
<protein>
    <submittedName>
        <fullName evidence="3">Uncharacterized protein</fullName>
    </submittedName>
</protein>
<dbReference type="Proteomes" id="UP000553193">
    <property type="component" value="Unassembled WGS sequence"/>
</dbReference>
<feature type="chain" id="PRO_5032875753" evidence="2">
    <location>
        <begin position="21"/>
        <end position="113"/>
    </location>
</feature>
<dbReference type="EMBL" id="JACIDJ010000001">
    <property type="protein sequence ID" value="MBB3897728.1"/>
    <property type="molecule type" value="Genomic_DNA"/>
</dbReference>
<keyword evidence="2" id="KW-0732">Signal</keyword>
<accession>A0A840A6S1</accession>
<keyword evidence="4" id="KW-1185">Reference proteome</keyword>
<evidence type="ECO:0000256" key="2">
    <source>
        <dbReference type="SAM" id="SignalP"/>
    </source>
</evidence>
<dbReference type="AlphaFoldDB" id="A0A840A6S1"/>
<reference evidence="3 4" key="1">
    <citation type="submission" date="2020-08" db="EMBL/GenBank/DDBJ databases">
        <title>Genomic Encyclopedia of Type Strains, Phase IV (KMG-IV): sequencing the most valuable type-strain genomes for metagenomic binning, comparative biology and taxonomic classification.</title>
        <authorList>
            <person name="Goeker M."/>
        </authorList>
    </citation>
    <scope>NUCLEOTIDE SEQUENCE [LARGE SCALE GENOMIC DNA]</scope>
    <source>
        <strain evidence="3 4">DSM 19979</strain>
    </source>
</reference>